<evidence type="ECO:0000256" key="6">
    <source>
        <dbReference type="ARBA" id="ARBA00023139"/>
    </source>
</evidence>
<evidence type="ECO:0000256" key="8">
    <source>
        <dbReference type="SAM" id="SignalP"/>
    </source>
</evidence>
<dbReference type="STRING" id="1150625.Q75_14535"/>
<dbReference type="PATRIC" id="fig|1150625.3.peg.3039"/>
<feature type="chain" id="PRO_5038707040" evidence="8">
    <location>
        <begin position="22"/>
        <end position="379"/>
    </location>
</feature>
<protein>
    <submittedName>
        <fullName evidence="11">Spore gernimation protein GerC</fullName>
    </submittedName>
</protein>
<dbReference type="InterPro" id="IPR008844">
    <property type="entry name" value="Spore_GerAC-like"/>
</dbReference>
<dbReference type="PANTHER" id="PTHR35789:SF1">
    <property type="entry name" value="SPORE GERMINATION PROTEIN B3"/>
    <property type="match status" value="1"/>
</dbReference>
<comment type="similarity">
    <text evidence="2">Belongs to the GerABKC lipoprotein family.</text>
</comment>
<dbReference type="AlphaFoldDB" id="A0A147K591"/>
<feature type="domain" description="Spore germination protein N-terminal" evidence="10">
    <location>
        <begin position="21"/>
        <end position="197"/>
    </location>
</feature>
<comment type="subcellular location">
    <subcellularLocation>
        <location evidence="1">Membrane</location>
        <topology evidence="1">Lipid-anchor</topology>
    </subcellularLocation>
</comment>
<keyword evidence="4 8" id="KW-0732">Signal</keyword>
<feature type="signal peptide" evidence="8">
    <location>
        <begin position="1"/>
        <end position="21"/>
    </location>
</feature>
<keyword evidence="5" id="KW-0472">Membrane</keyword>
<dbReference type="InterPro" id="IPR046953">
    <property type="entry name" value="Spore_GerAC-like_C"/>
</dbReference>
<dbReference type="GO" id="GO:0009847">
    <property type="term" value="P:spore germination"/>
    <property type="evidence" value="ECO:0007669"/>
    <property type="project" value="InterPro"/>
</dbReference>
<evidence type="ECO:0000313" key="12">
    <source>
        <dbReference type="Proteomes" id="UP000074108"/>
    </source>
</evidence>
<evidence type="ECO:0000256" key="3">
    <source>
        <dbReference type="ARBA" id="ARBA00022544"/>
    </source>
</evidence>
<dbReference type="PROSITE" id="PS51257">
    <property type="entry name" value="PROKAR_LIPOPROTEIN"/>
    <property type="match status" value="1"/>
</dbReference>
<dbReference type="PANTHER" id="PTHR35789">
    <property type="entry name" value="SPORE GERMINATION PROTEIN B3"/>
    <property type="match status" value="1"/>
</dbReference>
<dbReference type="InterPro" id="IPR038501">
    <property type="entry name" value="Spore_GerAC_C_sf"/>
</dbReference>
<dbReference type="Pfam" id="PF05504">
    <property type="entry name" value="Spore_GerAC"/>
    <property type="match status" value="1"/>
</dbReference>
<reference evidence="11 12" key="1">
    <citation type="journal article" date="2016" name="Front. Microbiol.">
        <title>Microevolution Analysis of Bacillus coahuilensis Unveils Differences in Phosphorus Acquisition Strategies and Their Regulation.</title>
        <authorList>
            <person name="Gomez-Lunar Z."/>
            <person name="Hernandez-Gonzalez I."/>
            <person name="Rodriguez-Torres M.D."/>
            <person name="Souza V."/>
            <person name="Olmedo-Alvarez G."/>
        </authorList>
    </citation>
    <scope>NUCLEOTIDE SEQUENCE [LARGE SCALE GENOMIC DNA]</scope>
    <source>
        <strain evidence="12">p1.1.43</strain>
    </source>
</reference>
<evidence type="ECO:0000256" key="4">
    <source>
        <dbReference type="ARBA" id="ARBA00022729"/>
    </source>
</evidence>
<dbReference type="GO" id="GO:0016020">
    <property type="term" value="C:membrane"/>
    <property type="evidence" value="ECO:0007669"/>
    <property type="project" value="UniProtKB-SubCell"/>
</dbReference>
<evidence type="ECO:0000259" key="10">
    <source>
        <dbReference type="Pfam" id="PF25198"/>
    </source>
</evidence>
<dbReference type="OrthoDB" id="2380468at2"/>
<keyword evidence="3" id="KW-0309">Germination</keyword>
<evidence type="ECO:0000256" key="5">
    <source>
        <dbReference type="ARBA" id="ARBA00023136"/>
    </source>
</evidence>
<evidence type="ECO:0000256" key="1">
    <source>
        <dbReference type="ARBA" id="ARBA00004635"/>
    </source>
</evidence>
<evidence type="ECO:0000256" key="7">
    <source>
        <dbReference type="ARBA" id="ARBA00023288"/>
    </source>
</evidence>
<accession>A0A147K591</accession>
<proteinExistence type="inferred from homology"/>
<sequence>MVRCCVLILCCLMVSSCSGLKNIQDLTYIVAIGMDYDEDREEYITYIQGLNFANVAKQEGGKPVESVPIFIASARGETLNLAISNLYKTSEPPLFFGHTLTLVLTDKLAEQKFNEVIEEIGRNRSLRPTLRVIVTQGNMEETLNTKALFNYPAIYTVLFKKSESELSQDELKPVLLMDFLRDFYEPMGTAKIPIVRIDKSSWQADEPFPVLYFDGFAAFQQQEHRGNLSFDDAFLTDWLHEKQMTMDHKVEIDGELIAAVELGSPKMKVQYEKNTATPMFSIELSVQGDLLEKIKDIPLEDLEKKIEDDMKNKLLTTYQTGLERKLDLLNVGDSWYRKHPILFRKLTESKEFYLDSSSLTNVKVDVTLVHFNSYKYNQD</sequence>
<name>A0A147K591_9BACI</name>
<keyword evidence="6" id="KW-0564">Palmitate</keyword>
<feature type="domain" description="Spore germination GerAC-like C-terminal" evidence="9">
    <location>
        <begin position="214"/>
        <end position="369"/>
    </location>
</feature>
<evidence type="ECO:0000256" key="2">
    <source>
        <dbReference type="ARBA" id="ARBA00007886"/>
    </source>
</evidence>
<organism evidence="11 12">
    <name type="scientific">Bacillus coahuilensis p1.1.43</name>
    <dbReference type="NCBI Taxonomy" id="1150625"/>
    <lineage>
        <taxon>Bacteria</taxon>
        <taxon>Bacillati</taxon>
        <taxon>Bacillota</taxon>
        <taxon>Bacilli</taxon>
        <taxon>Bacillales</taxon>
        <taxon>Bacillaceae</taxon>
        <taxon>Bacillus</taxon>
    </lineage>
</organism>
<dbReference type="NCBIfam" id="TIGR02887">
    <property type="entry name" value="spore_ger_x_C"/>
    <property type="match status" value="1"/>
</dbReference>
<dbReference type="Gene3D" id="3.30.300.210">
    <property type="entry name" value="Nutrient germinant receptor protein C, domain 3"/>
    <property type="match status" value="1"/>
</dbReference>
<dbReference type="Pfam" id="PF25198">
    <property type="entry name" value="Spore_GerAC_N"/>
    <property type="match status" value="1"/>
</dbReference>
<keyword evidence="12" id="KW-1185">Reference proteome</keyword>
<comment type="caution">
    <text evidence="11">The sequence shown here is derived from an EMBL/GenBank/DDBJ whole genome shotgun (WGS) entry which is preliminary data.</text>
</comment>
<dbReference type="InterPro" id="IPR057336">
    <property type="entry name" value="GerAC_N"/>
</dbReference>
<dbReference type="Proteomes" id="UP000074108">
    <property type="component" value="Unassembled WGS sequence"/>
</dbReference>
<gene>
    <name evidence="11" type="ORF">Q75_14535</name>
</gene>
<keyword evidence="7" id="KW-0449">Lipoprotein</keyword>
<dbReference type="EMBL" id="LDYG01000048">
    <property type="protein sequence ID" value="KUP04744.1"/>
    <property type="molecule type" value="Genomic_DNA"/>
</dbReference>
<evidence type="ECO:0000259" key="9">
    <source>
        <dbReference type="Pfam" id="PF05504"/>
    </source>
</evidence>
<evidence type="ECO:0000313" key="11">
    <source>
        <dbReference type="EMBL" id="KUP04744.1"/>
    </source>
</evidence>